<dbReference type="InterPro" id="IPR011701">
    <property type="entry name" value="MFS"/>
</dbReference>
<evidence type="ECO:0000256" key="6">
    <source>
        <dbReference type="SAM" id="Phobius"/>
    </source>
</evidence>
<dbReference type="InterPro" id="IPR050189">
    <property type="entry name" value="MFS_Efflux_Transporters"/>
</dbReference>
<feature type="transmembrane region" description="Helical" evidence="6">
    <location>
        <begin position="55"/>
        <end position="77"/>
    </location>
</feature>
<feature type="domain" description="Major facilitator superfamily (MFS) profile" evidence="7">
    <location>
        <begin position="1"/>
        <end position="369"/>
    </location>
</feature>
<proteinExistence type="predicted"/>
<sequence length="386" mass="39656">MAGAIVMPVLEVMRGDLGVSGTSSGFIITAHGFAIAVVSPLVGRAIDRWGVRVPLAAGLILYGLAGGAGLVITSFPLLIASRLLLGVGAATVFSGTTVAMLSMATGTRRDQLMGWRTTATTAGGLIWPLLAGILGGISWHATFAIYLVGIPLGIASMLVIPKQPAAQEDRVAATTGSALDLVRRYPGLLAWYGLMITTGLMMYSLAVFLPQRLAQLGIAAPVFVSLFMVVQAIAAIAVGLGYARIRARFGLVSLLRVTACCWIAAFTVLGLVAHPVPVFVASALFGLGNGLMLPVITVLIGDTPPESRRGQATSLSGTAMFAGQFGSPLVFGPLMAATSITTGYLLAAAIAGVILVGLLALRVDDPRGSVLSPSVAEDDGEVRAMT</sequence>
<protein>
    <submittedName>
        <fullName evidence="8">MFS transporter</fullName>
    </submittedName>
</protein>
<organism evidence="8 9">
    <name type="scientific">Nocardia mangyaensis</name>
    <dbReference type="NCBI Taxonomy" id="2213200"/>
    <lineage>
        <taxon>Bacteria</taxon>
        <taxon>Bacillati</taxon>
        <taxon>Actinomycetota</taxon>
        <taxon>Actinomycetes</taxon>
        <taxon>Mycobacteriales</taxon>
        <taxon>Nocardiaceae</taxon>
        <taxon>Nocardia</taxon>
    </lineage>
</organism>
<dbReference type="CDD" id="cd17473">
    <property type="entry name" value="MFS_arabinose_efflux_permease_like"/>
    <property type="match status" value="1"/>
</dbReference>
<evidence type="ECO:0000256" key="1">
    <source>
        <dbReference type="ARBA" id="ARBA00004651"/>
    </source>
</evidence>
<keyword evidence="5 6" id="KW-0472">Membrane</keyword>
<feature type="transmembrane region" description="Helical" evidence="6">
    <location>
        <begin position="343"/>
        <end position="361"/>
    </location>
</feature>
<dbReference type="PANTHER" id="PTHR43124">
    <property type="entry name" value="PURINE EFFLUX PUMP PBUE"/>
    <property type="match status" value="1"/>
</dbReference>
<dbReference type="Proteomes" id="UP000183810">
    <property type="component" value="Chromosome"/>
</dbReference>
<dbReference type="InterPro" id="IPR036259">
    <property type="entry name" value="MFS_trans_sf"/>
</dbReference>
<evidence type="ECO:0000256" key="2">
    <source>
        <dbReference type="ARBA" id="ARBA00022475"/>
    </source>
</evidence>
<comment type="subcellular location">
    <subcellularLocation>
        <location evidence="1">Cell membrane</location>
        <topology evidence="1">Multi-pass membrane protein</topology>
    </subcellularLocation>
</comment>
<name>A0A1J0VXW2_9NOCA</name>
<dbReference type="AlphaFoldDB" id="A0A1J0VXW2"/>
<keyword evidence="4 6" id="KW-1133">Transmembrane helix</keyword>
<dbReference type="GO" id="GO:0005886">
    <property type="term" value="C:plasma membrane"/>
    <property type="evidence" value="ECO:0007669"/>
    <property type="project" value="UniProtKB-SubCell"/>
</dbReference>
<evidence type="ECO:0000313" key="8">
    <source>
        <dbReference type="EMBL" id="APE36870.1"/>
    </source>
</evidence>
<feature type="transmembrane region" description="Helical" evidence="6">
    <location>
        <begin position="117"/>
        <end position="137"/>
    </location>
</feature>
<feature type="transmembrane region" description="Helical" evidence="6">
    <location>
        <begin position="189"/>
        <end position="210"/>
    </location>
</feature>
<feature type="transmembrane region" description="Helical" evidence="6">
    <location>
        <begin position="254"/>
        <end position="273"/>
    </location>
</feature>
<feature type="transmembrane region" description="Helical" evidence="6">
    <location>
        <begin position="216"/>
        <end position="242"/>
    </location>
</feature>
<feature type="transmembrane region" description="Helical" evidence="6">
    <location>
        <begin position="312"/>
        <end position="331"/>
    </location>
</feature>
<keyword evidence="9" id="KW-1185">Reference proteome</keyword>
<evidence type="ECO:0000256" key="3">
    <source>
        <dbReference type="ARBA" id="ARBA00022692"/>
    </source>
</evidence>
<reference evidence="8" key="1">
    <citation type="submission" date="2016-11" db="EMBL/GenBank/DDBJ databases">
        <authorList>
            <person name="Jaros S."/>
            <person name="Januszkiewicz K."/>
            <person name="Wedrychowicz H."/>
        </authorList>
    </citation>
    <scope>NUCLEOTIDE SEQUENCE [LARGE SCALE GENOMIC DNA]</scope>
    <source>
        <strain evidence="8">Y48</strain>
    </source>
</reference>
<keyword evidence="2" id="KW-1003">Cell membrane</keyword>
<dbReference type="PROSITE" id="PS50850">
    <property type="entry name" value="MFS"/>
    <property type="match status" value="1"/>
</dbReference>
<accession>A0A1J0VXW2</accession>
<evidence type="ECO:0000313" key="9">
    <source>
        <dbReference type="Proteomes" id="UP000183810"/>
    </source>
</evidence>
<evidence type="ECO:0000256" key="5">
    <source>
        <dbReference type="ARBA" id="ARBA00023136"/>
    </source>
</evidence>
<feature type="transmembrane region" description="Helical" evidence="6">
    <location>
        <begin position="143"/>
        <end position="160"/>
    </location>
</feature>
<keyword evidence="3 6" id="KW-0812">Transmembrane</keyword>
<dbReference type="Gene3D" id="1.20.1250.20">
    <property type="entry name" value="MFS general substrate transporter like domains"/>
    <property type="match status" value="1"/>
</dbReference>
<dbReference type="GO" id="GO:0022857">
    <property type="term" value="F:transmembrane transporter activity"/>
    <property type="evidence" value="ECO:0007669"/>
    <property type="project" value="InterPro"/>
</dbReference>
<feature type="transmembrane region" description="Helical" evidence="6">
    <location>
        <begin position="279"/>
        <end position="300"/>
    </location>
</feature>
<dbReference type="EMBL" id="CP018082">
    <property type="protein sequence ID" value="APE36870.1"/>
    <property type="molecule type" value="Genomic_DNA"/>
</dbReference>
<dbReference type="KEGG" id="nsl:BOX37_26355"/>
<feature type="transmembrane region" description="Helical" evidence="6">
    <location>
        <begin position="83"/>
        <end position="105"/>
    </location>
</feature>
<dbReference type="Pfam" id="PF07690">
    <property type="entry name" value="MFS_1"/>
    <property type="match status" value="1"/>
</dbReference>
<dbReference type="PANTHER" id="PTHR43124:SF3">
    <property type="entry name" value="CHLORAMPHENICOL EFFLUX PUMP RV0191"/>
    <property type="match status" value="1"/>
</dbReference>
<gene>
    <name evidence="8" type="ORF">BOX37_26355</name>
</gene>
<evidence type="ECO:0000256" key="4">
    <source>
        <dbReference type="ARBA" id="ARBA00022989"/>
    </source>
</evidence>
<dbReference type="InterPro" id="IPR020846">
    <property type="entry name" value="MFS_dom"/>
</dbReference>
<evidence type="ECO:0000259" key="7">
    <source>
        <dbReference type="PROSITE" id="PS50850"/>
    </source>
</evidence>
<feature type="transmembrane region" description="Helical" evidence="6">
    <location>
        <begin position="23"/>
        <end position="43"/>
    </location>
</feature>
<dbReference type="SUPFAM" id="SSF103473">
    <property type="entry name" value="MFS general substrate transporter"/>
    <property type="match status" value="1"/>
</dbReference>